<dbReference type="EMBL" id="AP029266">
    <property type="protein sequence ID" value="BFG02061.1"/>
    <property type="molecule type" value="Genomic_DNA"/>
</dbReference>
<evidence type="ECO:0000256" key="3">
    <source>
        <dbReference type="SAM" id="SignalP"/>
    </source>
</evidence>
<dbReference type="PANTHER" id="PTHR24252">
    <property type="entry name" value="ACROSIN-RELATED"/>
    <property type="match status" value="1"/>
</dbReference>
<dbReference type="Pfam" id="PF00089">
    <property type="entry name" value="Trypsin"/>
    <property type="match status" value="1"/>
</dbReference>
<dbReference type="PRINTS" id="PR00722">
    <property type="entry name" value="CHYMOTRYPSIN"/>
</dbReference>
<protein>
    <submittedName>
        <fullName evidence="5">Trypsin eta</fullName>
    </submittedName>
</protein>
<dbReference type="PROSITE" id="PS00135">
    <property type="entry name" value="TRYPSIN_SER"/>
    <property type="match status" value="1"/>
</dbReference>
<dbReference type="SUPFAM" id="SSF50494">
    <property type="entry name" value="Trypsin-like serine proteases"/>
    <property type="match status" value="1"/>
</dbReference>
<dbReference type="InterPro" id="IPR009003">
    <property type="entry name" value="Peptidase_S1_PA"/>
</dbReference>
<evidence type="ECO:0000313" key="5">
    <source>
        <dbReference type="EMBL" id="BFG02061.1"/>
    </source>
</evidence>
<dbReference type="GO" id="GO:0006508">
    <property type="term" value="P:proteolysis"/>
    <property type="evidence" value="ECO:0007669"/>
    <property type="project" value="InterPro"/>
</dbReference>
<organism evidence="5 6">
    <name type="scientific">Drosophila madeirensis</name>
    <name type="common">Fruit fly</name>
    <dbReference type="NCBI Taxonomy" id="30013"/>
    <lineage>
        <taxon>Eukaryota</taxon>
        <taxon>Metazoa</taxon>
        <taxon>Ecdysozoa</taxon>
        <taxon>Arthropoda</taxon>
        <taxon>Hexapoda</taxon>
        <taxon>Insecta</taxon>
        <taxon>Pterygota</taxon>
        <taxon>Neoptera</taxon>
        <taxon>Endopterygota</taxon>
        <taxon>Diptera</taxon>
        <taxon>Brachycera</taxon>
        <taxon>Muscomorpha</taxon>
        <taxon>Ephydroidea</taxon>
        <taxon>Drosophilidae</taxon>
        <taxon>Drosophila</taxon>
        <taxon>Sophophora</taxon>
    </lineage>
</organism>
<dbReference type="InterPro" id="IPR001314">
    <property type="entry name" value="Peptidase_S1A"/>
</dbReference>
<keyword evidence="6" id="KW-1185">Reference proteome</keyword>
<feature type="chain" id="PRO_5043583289" evidence="3">
    <location>
        <begin position="25"/>
        <end position="317"/>
    </location>
</feature>
<name>A0AAU9G2P4_DROMD</name>
<dbReference type="PROSITE" id="PS50240">
    <property type="entry name" value="TRYPSIN_DOM"/>
    <property type="match status" value="1"/>
</dbReference>
<reference evidence="5 6" key="1">
    <citation type="submission" date="2024-02" db="EMBL/GenBank/DDBJ databases">
        <title>A chromosome-level genome assembly of Drosophila madeirensis, a fruit fly species endemic to Madeira island.</title>
        <authorList>
            <person name="Tomihara K."/>
            <person name="Llopart A."/>
            <person name="Yamamoto D."/>
        </authorList>
    </citation>
    <scope>NUCLEOTIDE SEQUENCE [LARGE SCALE GENOMIC DNA]</scope>
    <source>
        <strain evidence="5 6">RF1</strain>
    </source>
</reference>
<dbReference type="CDD" id="cd00190">
    <property type="entry name" value="Tryp_SPc"/>
    <property type="match status" value="1"/>
</dbReference>
<gene>
    <name evidence="5" type="ORF">DMAD_01668</name>
</gene>
<dbReference type="InterPro" id="IPR033116">
    <property type="entry name" value="TRYPSIN_SER"/>
</dbReference>
<keyword evidence="3" id="KW-0732">Signal</keyword>
<dbReference type="InterPro" id="IPR001254">
    <property type="entry name" value="Trypsin_dom"/>
</dbReference>
<dbReference type="FunFam" id="2.40.10.10:FF:000002">
    <property type="entry name" value="Transmembrane protease serine"/>
    <property type="match status" value="1"/>
</dbReference>
<evidence type="ECO:0000259" key="4">
    <source>
        <dbReference type="PROSITE" id="PS50240"/>
    </source>
</evidence>
<dbReference type="Gene3D" id="2.40.10.10">
    <property type="entry name" value="Trypsin-like serine proteases"/>
    <property type="match status" value="1"/>
</dbReference>
<proteinExistence type="inferred from homology"/>
<dbReference type="PANTHER" id="PTHR24252:SF7">
    <property type="entry name" value="HYALIN"/>
    <property type="match status" value="1"/>
</dbReference>
<sequence length="317" mass="33667">MNMHPLWFSAMAATLVTLLGHTIASTENSDSTLVPQPKVVGGTGVDISVAPYTVSVRLTSRDRRKYGSGHMCGGVLISQRLVATAAHCCYNSDTKEYRAAGEYVLVMGSTYLTSKTNETLAYYVQQLIVHSSYDHSTLTNDIALMFINGYVPWTWPTAKALPLNDQSLAVATACVITGWGVRISGGSSSDALQTATVPTVSYPTCYLAYPPYVPRSQICAGYTSGGVDACQGDSGGPLMCNNRLSGLVSYGDGCGKPNVPGVYTNVSYFQGWIVQQNNSLNYSIYRNGGSAHSRGYTALALLSALFVAAAGSLRVNG</sequence>
<dbReference type="InterPro" id="IPR043504">
    <property type="entry name" value="Peptidase_S1_PA_chymotrypsin"/>
</dbReference>
<dbReference type="Proteomes" id="UP001500889">
    <property type="component" value="Chromosome A"/>
</dbReference>
<feature type="signal peptide" evidence="3">
    <location>
        <begin position="1"/>
        <end position="24"/>
    </location>
</feature>
<comment type="similarity">
    <text evidence="2">Belongs to the peptidase S1 family. CLIP subfamily.</text>
</comment>
<evidence type="ECO:0000256" key="1">
    <source>
        <dbReference type="ARBA" id="ARBA00023157"/>
    </source>
</evidence>
<dbReference type="SMART" id="SM00020">
    <property type="entry name" value="Tryp_SPc"/>
    <property type="match status" value="1"/>
</dbReference>
<feature type="domain" description="Peptidase S1" evidence="4">
    <location>
        <begin position="39"/>
        <end position="278"/>
    </location>
</feature>
<evidence type="ECO:0000313" key="6">
    <source>
        <dbReference type="Proteomes" id="UP001500889"/>
    </source>
</evidence>
<dbReference type="GO" id="GO:0004252">
    <property type="term" value="F:serine-type endopeptidase activity"/>
    <property type="evidence" value="ECO:0007669"/>
    <property type="project" value="InterPro"/>
</dbReference>
<evidence type="ECO:0000256" key="2">
    <source>
        <dbReference type="ARBA" id="ARBA00024195"/>
    </source>
</evidence>
<dbReference type="FunFam" id="2.40.10.10:FF:000068">
    <property type="entry name" value="transmembrane protease serine 2"/>
    <property type="match status" value="1"/>
</dbReference>
<accession>A0AAU9G2P4</accession>
<keyword evidence="1" id="KW-1015">Disulfide bond</keyword>
<dbReference type="AlphaFoldDB" id="A0AAU9G2P4"/>